<dbReference type="OrthoDB" id="8706764at2"/>
<gene>
    <name evidence="1" type="ORF">DCC35_13270</name>
</gene>
<evidence type="ECO:0000313" key="1">
    <source>
        <dbReference type="EMBL" id="QCK15644.1"/>
    </source>
</evidence>
<evidence type="ECO:0000313" key="2">
    <source>
        <dbReference type="Proteomes" id="UP000298616"/>
    </source>
</evidence>
<dbReference type="EMBL" id="CP028923">
    <property type="protein sequence ID" value="QCK15644.1"/>
    <property type="molecule type" value="Genomic_DNA"/>
</dbReference>
<accession>A0A4D7K4A0</accession>
<sequence length="177" mass="21063">MNKEINYTSEIEQVCLKNGKHKIWKFVEKNDFSYTTDILKNRVCDFNWLSISKDGKITVKGSYKDGYAWDGCTPKMNLFHITWGNFDGKLKRFGKGNYKPYTYYASMVHDVLYQYKRCAPITRKEADRIFYNMLKESGFMWTPVFYLGVRAFGWWFCGWKYKTTKEVEDGLKDEAEK</sequence>
<dbReference type="InterPro" id="IPR010767">
    <property type="entry name" value="Phage_CGC-2007_Cje0229"/>
</dbReference>
<organism evidence="1 2">
    <name type="scientific">Mangrovivirga cuniculi</name>
    <dbReference type="NCBI Taxonomy" id="2715131"/>
    <lineage>
        <taxon>Bacteria</taxon>
        <taxon>Pseudomonadati</taxon>
        <taxon>Bacteroidota</taxon>
        <taxon>Cytophagia</taxon>
        <taxon>Cytophagales</taxon>
        <taxon>Mangrovivirgaceae</taxon>
        <taxon>Mangrovivirga</taxon>
    </lineage>
</organism>
<dbReference type="AlphaFoldDB" id="A0A4D7K4A0"/>
<reference evidence="1 2" key="1">
    <citation type="submission" date="2018-04" db="EMBL/GenBank/DDBJ databases">
        <title>Complete genome uncultured novel isolate.</title>
        <authorList>
            <person name="Merlino G."/>
        </authorList>
    </citation>
    <scope>NUCLEOTIDE SEQUENCE [LARGE SCALE GENOMIC DNA]</scope>
    <source>
        <strain evidence="2">R1DC9</strain>
    </source>
</reference>
<protein>
    <recommendedName>
        <fullName evidence="3">DUF1353 domain-containing protein</fullName>
    </recommendedName>
</protein>
<keyword evidence="2" id="KW-1185">Reference proteome</keyword>
<dbReference type="Proteomes" id="UP000298616">
    <property type="component" value="Chromosome"/>
</dbReference>
<dbReference type="KEGG" id="fpf:DCC35_13270"/>
<dbReference type="RefSeq" id="WP_137091241.1">
    <property type="nucleotide sequence ID" value="NZ_CP028923.1"/>
</dbReference>
<evidence type="ECO:0008006" key="3">
    <source>
        <dbReference type="Google" id="ProtNLM"/>
    </source>
</evidence>
<proteinExistence type="predicted"/>
<name>A0A4D7K4A0_9BACT</name>
<dbReference type="Pfam" id="PF07087">
    <property type="entry name" value="DUF1353"/>
    <property type="match status" value="1"/>
</dbReference>